<dbReference type="GO" id="GO:0008270">
    <property type="term" value="F:zinc ion binding"/>
    <property type="evidence" value="ECO:0007669"/>
    <property type="project" value="InterPro"/>
</dbReference>
<reference evidence="4" key="1">
    <citation type="submission" date="2023-08" db="EMBL/GenBank/DDBJ databases">
        <title>Black Yeasts Isolated from many extreme environments.</title>
        <authorList>
            <person name="Coleine C."/>
            <person name="Stajich J.E."/>
            <person name="Selbmann L."/>
        </authorList>
    </citation>
    <scope>NUCLEOTIDE SEQUENCE</scope>
    <source>
        <strain evidence="4">CCFEE 5810</strain>
    </source>
</reference>
<dbReference type="GO" id="GO:0005634">
    <property type="term" value="C:nucleus"/>
    <property type="evidence" value="ECO:0007669"/>
    <property type="project" value="UniProtKB-SubCell"/>
</dbReference>
<gene>
    <name evidence="4" type="ORF">LTR97_008743</name>
</gene>
<evidence type="ECO:0000313" key="4">
    <source>
        <dbReference type="EMBL" id="KAK5695237.1"/>
    </source>
</evidence>
<dbReference type="Pfam" id="PF00172">
    <property type="entry name" value="Zn_clus"/>
    <property type="match status" value="1"/>
</dbReference>
<proteinExistence type="predicted"/>
<dbReference type="PANTHER" id="PTHR31001">
    <property type="entry name" value="UNCHARACTERIZED TRANSCRIPTIONAL REGULATORY PROTEIN"/>
    <property type="match status" value="1"/>
</dbReference>
<dbReference type="Proteomes" id="UP001310594">
    <property type="component" value="Unassembled WGS sequence"/>
</dbReference>
<comment type="subcellular location">
    <subcellularLocation>
        <location evidence="1">Nucleus</location>
    </subcellularLocation>
</comment>
<dbReference type="InterPro" id="IPR001138">
    <property type="entry name" value="Zn2Cys6_DnaBD"/>
</dbReference>
<dbReference type="PROSITE" id="PS50048">
    <property type="entry name" value="ZN2_CY6_FUNGAL_2"/>
    <property type="match status" value="1"/>
</dbReference>
<dbReference type="AlphaFoldDB" id="A0AAN7ZZX7"/>
<evidence type="ECO:0000259" key="3">
    <source>
        <dbReference type="PROSITE" id="PS50048"/>
    </source>
</evidence>
<dbReference type="SUPFAM" id="SSF57701">
    <property type="entry name" value="Zn2/Cys6 DNA-binding domain"/>
    <property type="match status" value="1"/>
</dbReference>
<dbReference type="Gene3D" id="4.10.240.10">
    <property type="entry name" value="Zn(2)-C6 fungal-type DNA-binding domain"/>
    <property type="match status" value="1"/>
</dbReference>
<comment type="caution">
    <text evidence="4">The sequence shown here is derived from an EMBL/GenBank/DDBJ whole genome shotgun (WGS) entry which is preliminary data.</text>
</comment>
<dbReference type="InterPro" id="IPR050613">
    <property type="entry name" value="Sec_Metabolite_Reg"/>
</dbReference>
<dbReference type="SMART" id="SM00066">
    <property type="entry name" value="GAL4"/>
    <property type="match status" value="1"/>
</dbReference>
<evidence type="ECO:0000313" key="5">
    <source>
        <dbReference type="Proteomes" id="UP001310594"/>
    </source>
</evidence>
<accession>A0AAN7ZZX7</accession>
<sequence>MLSSSKADLVKANKQKRVGRPLSCSLCRSGKLKCDRETPHCNQCIKRSRQSLCVYSQSSSNGKVGSRPSHEIFDWFGLSRELRDLIYAHMINPMWEQPRLFEEGDELHGDSLEITTNRAIPTNMLLVSRQFRSELEERADAICRVYMLDMMEDWEAEEFDSYRLSPAVKLLAYAEFHIWSKSIGCEAAQGEMAECEHNSMYAQLERMEYILEQMPNIKEATLTVTIQDESSFTKNCRAALQECLRSLKNSENSKVPHLTWTRVDRDARHSRNGRQQWKARPNDVKGAYRRCSGRRGSHEC</sequence>
<protein>
    <recommendedName>
        <fullName evidence="3">Zn(2)-C6 fungal-type domain-containing protein</fullName>
    </recommendedName>
</protein>
<dbReference type="CDD" id="cd00067">
    <property type="entry name" value="GAL4"/>
    <property type="match status" value="1"/>
</dbReference>
<dbReference type="EMBL" id="JAVRQU010000014">
    <property type="protein sequence ID" value="KAK5695237.1"/>
    <property type="molecule type" value="Genomic_DNA"/>
</dbReference>
<name>A0AAN7ZZX7_9PEZI</name>
<organism evidence="4 5">
    <name type="scientific">Elasticomyces elasticus</name>
    <dbReference type="NCBI Taxonomy" id="574655"/>
    <lineage>
        <taxon>Eukaryota</taxon>
        <taxon>Fungi</taxon>
        <taxon>Dikarya</taxon>
        <taxon>Ascomycota</taxon>
        <taxon>Pezizomycotina</taxon>
        <taxon>Dothideomycetes</taxon>
        <taxon>Dothideomycetidae</taxon>
        <taxon>Mycosphaerellales</taxon>
        <taxon>Teratosphaeriaceae</taxon>
        <taxon>Elasticomyces</taxon>
    </lineage>
</organism>
<evidence type="ECO:0000256" key="2">
    <source>
        <dbReference type="ARBA" id="ARBA00023242"/>
    </source>
</evidence>
<keyword evidence="2" id="KW-0539">Nucleus</keyword>
<dbReference type="GO" id="GO:0000981">
    <property type="term" value="F:DNA-binding transcription factor activity, RNA polymerase II-specific"/>
    <property type="evidence" value="ECO:0007669"/>
    <property type="project" value="InterPro"/>
</dbReference>
<dbReference type="InterPro" id="IPR036864">
    <property type="entry name" value="Zn2-C6_fun-type_DNA-bd_sf"/>
</dbReference>
<feature type="domain" description="Zn(2)-C6 fungal-type" evidence="3">
    <location>
        <begin position="23"/>
        <end position="55"/>
    </location>
</feature>
<dbReference type="PROSITE" id="PS00463">
    <property type="entry name" value="ZN2_CY6_FUNGAL_1"/>
    <property type="match status" value="1"/>
</dbReference>
<evidence type="ECO:0000256" key="1">
    <source>
        <dbReference type="ARBA" id="ARBA00004123"/>
    </source>
</evidence>